<dbReference type="AlphaFoldDB" id="A0A7Y7XX55"/>
<evidence type="ECO:0000313" key="2">
    <source>
        <dbReference type="EMBL" id="NWC13953.1"/>
    </source>
</evidence>
<evidence type="ECO:0000259" key="1">
    <source>
        <dbReference type="Pfam" id="PF13503"/>
    </source>
</evidence>
<evidence type="ECO:0000313" key="3">
    <source>
        <dbReference type="Proteomes" id="UP000517547"/>
    </source>
</evidence>
<reference evidence="2 3" key="1">
    <citation type="submission" date="2020-04" db="EMBL/GenBank/DDBJ databases">
        <title>Molecular characterization of pseudomonads from Agaricus bisporus reveal novel blotch 2 pathogens in Western Europe.</title>
        <authorList>
            <person name="Taparia T."/>
            <person name="Krijger M."/>
            <person name="Haynes E."/>
            <person name="Elpinstone J.G."/>
            <person name="Noble R."/>
            <person name="Van Der Wolf J."/>
        </authorList>
    </citation>
    <scope>NUCLEOTIDE SEQUENCE [LARGE SCALE GENOMIC DNA]</scope>
    <source>
        <strain evidence="2 3">IPO3738</strain>
    </source>
</reference>
<organism evidence="2 3">
    <name type="scientific">Pseudomonas gingeri</name>
    <dbReference type="NCBI Taxonomy" id="117681"/>
    <lineage>
        <taxon>Bacteria</taxon>
        <taxon>Pseudomonadati</taxon>
        <taxon>Pseudomonadota</taxon>
        <taxon>Gammaproteobacteria</taxon>
        <taxon>Pseudomonadales</taxon>
        <taxon>Pseudomonadaceae</taxon>
        <taxon>Pseudomonas</taxon>
    </lineage>
</organism>
<sequence length="184" mass="20905">MNAGELEQLTALLWPDSQEGADHQVYWLLDGARDPGISRAVRYGSLRFWCLYSGQLTPRLRAAAPYLVQLTRGSPATLELLERGWGNAWGIFIVAPASLAMSRVRLHFKKFLRVRTEDGRRLLFRFYDPRVLSIFLPTCTDAEFTQFLGPMTSLFVESEQGTAYRLFDRADQTLRITSGRLSGL</sequence>
<feature type="domain" description="DUF4123" evidence="1">
    <location>
        <begin position="25"/>
        <end position="145"/>
    </location>
</feature>
<name>A0A7Y7XX55_9PSED</name>
<dbReference type="Pfam" id="PF13503">
    <property type="entry name" value="DUF4123"/>
    <property type="match status" value="1"/>
</dbReference>
<comment type="caution">
    <text evidence="2">The sequence shown here is derived from an EMBL/GenBank/DDBJ whole genome shotgun (WGS) entry which is preliminary data.</text>
</comment>
<protein>
    <submittedName>
        <fullName evidence="2">DUF4123 domain-containing protein</fullName>
    </submittedName>
</protein>
<gene>
    <name evidence="2" type="ORF">HX845_09885</name>
</gene>
<accession>A0A7Y7XX55</accession>
<dbReference type="Proteomes" id="UP000517547">
    <property type="component" value="Unassembled WGS sequence"/>
</dbReference>
<dbReference type="InterPro" id="IPR025391">
    <property type="entry name" value="DUF4123"/>
</dbReference>
<dbReference type="EMBL" id="JACAQE010000002">
    <property type="protein sequence ID" value="NWC13953.1"/>
    <property type="molecule type" value="Genomic_DNA"/>
</dbReference>
<proteinExistence type="predicted"/>
<dbReference type="RefSeq" id="WP_017127543.1">
    <property type="nucleotide sequence ID" value="NZ_JACAQE010000002.1"/>
</dbReference>